<feature type="transmembrane region" description="Helical" evidence="18">
    <location>
        <begin position="33"/>
        <end position="52"/>
    </location>
</feature>
<reference evidence="21" key="1">
    <citation type="journal article" date="2007" name="Science">
        <title>Draft genome of the filarial nematode parasite Brugia malayi.</title>
        <authorList>
            <person name="Ghedin E."/>
            <person name="Wang S."/>
            <person name="Spiro D."/>
            <person name="Caler E."/>
            <person name="Zhao Q."/>
            <person name="Crabtree J."/>
            <person name="Allen J.E."/>
            <person name="Delcher A.L."/>
            <person name="Guiliano D.B."/>
            <person name="Miranda-Saavedra D."/>
            <person name="Angiuoli S.V."/>
            <person name="Creasy T."/>
            <person name="Amedeo P."/>
            <person name="Haas B."/>
            <person name="El-Sayed N.M."/>
            <person name="Wortman J.R."/>
            <person name="Feldblyum T."/>
            <person name="Tallon L."/>
            <person name="Schatz M."/>
            <person name="Shumway M."/>
            <person name="Koo H."/>
            <person name="Salzberg S.L."/>
            <person name="Schobel S."/>
            <person name="Pertea M."/>
            <person name="Pop M."/>
            <person name="White O."/>
            <person name="Barton G.J."/>
            <person name="Carlow C.K."/>
            <person name="Crawford M.J."/>
            <person name="Daub J."/>
            <person name="Dimmic M.W."/>
            <person name="Estes C.F."/>
            <person name="Foster J.M."/>
            <person name="Ganatra M."/>
            <person name="Gregory W.F."/>
            <person name="Johnson N.M."/>
            <person name="Jin J."/>
            <person name="Komuniecki R."/>
            <person name="Korf I."/>
            <person name="Kumar S."/>
            <person name="Laney S."/>
            <person name="Li B.W."/>
            <person name="Li W."/>
            <person name="Lindblom T.H."/>
            <person name="Lustigman S."/>
            <person name="Ma D."/>
            <person name="Maina C.V."/>
            <person name="Martin D.M."/>
            <person name="McCarter J.P."/>
            <person name="McReynolds L."/>
            <person name="Mitreva M."/>
            <person name="Nutman T.B."/>
            <person name="Parkinson J."/>
            <person name="Peregrin-Alvarez J.M."/>
            <person name="Poole C."/>
            <person name="Ren Q."/>
            <person name="Saunders L."/>
            <person name="Sluder A.E."/>
            <person name="Smith K."/>
            <person name="Stanke M."/>
            <person name="Unnasch T.R."/>
            <person name="Ware J."/>
            <person name="Wei A.D."/>
            <person name="Weil G."/>
            <person name="Williams D.J."/>
            <person name="Zhang Y."/>
            <person name="Williams S.A."/>
            <person name="Fraser-Liggett C."/>
            <person name="Slatko B."/>
            <person name="Blaxter M.L."/>
            <person name="Scott A.L."/>
        </authorList>
    </citation>
    <scope>NUCLEOTIDE SEQUENCE</scope>
    <source>
        <strain evidence="21">FR3</strain>
    </source>
</reference>
<keyword evidence="8" id="KW-0547">Nucleotide-binding</keyword>
<keyword evidence="3" id="KW-0597">Phosphoprotein</keyword>
<dbReference type="PANTHER" id="PTHR19890">
    <property type="entry name" value="FIBROBLAST GROWTH FACTOR RECEPTOR"/>
    <property type="match status" value="1"/>
</dbReference>
<keyword evidence="16" id="KW-0325">Glycoprotein</keyword>
<feature type="domain" description="Ig-like" evidence="19">
    <location>
        <begin position="105"/>
        <end position="197"/>
    </location>
</feature>
<feature type="domain" description="Ig-like" evidence="19">
    <location>
        <begin position="221"/>
        <end position="313"/>
    </location>
</feature>
<evidence type="ECO:0000256" key="4">
    <source>
        <dbReference type="ARBA" id="ARBA00022679"/>
    </source>
</evidence>
<keyword evidence="11 18" id="KW-1133">Transmembrane helix</keyword>
<dbReference type="RefSeq" id="XP_001897728.2">
    <property type="nucleotide sequence ID" value="XM_001897693.2"/>
</dbReference>
<dbReference type="EC" id="2.7.10.1" evidence="2"/>
<feature type="transmembrane region" description="Helical" evidence="18">
    <location>
        <begin position="462"/>
        <end position="485"/>
    </location>
</feature>
<evidence type="ECO:0000256" key="15">
    <source>
        <dbReference type="ARBA" id="ARBA00023170"/>
    </source>
</evidence>
<dbReference type="InterPro" id="IPR036179">
    <property type="entry name" value="Ig-like_dom_sf"/>
</dbReference>
<proteinExistence type="predicted"/>
<evidence type="ECO:0000256" key="9">
    <source>
        <dbReference type="ARBA" id="ARBA00022777"/>
    </source>
</evidence>
<evidence type="ECO:0000256" key="5">
    <source>
        <dbReference type="ARBA" id="ARBA00022692"/>
    </source>
</evidence>
<evidence type="ECO:0000256" key="10">
    <source>
        <dbReference type="ARBA" id="ARBA00022840"/>
    </source>
</evidence>
<organism evidence="20">
    <name type="scientific">Brugia malayi</name>
    <name type="common">Filarial nematode worm</name>
    <dbReference type="NCBI Taxonomy" id="6279"/>
    <lineage>
        <taxon>Eukaryota</taxon>
        <taxon>Metazoa</taxon>
        <taxon>Ecdysozoa</taxon>
        <taxon>Nematoda</taxon>
        <taxon>Chromadorea</taxon>
        <taxon>Rhabditida</taxon>
        <taxon>Spirurina</taxon>
        <taxon>Spiruromorpha</taxon>
        <taxon>Filarioidea</taxon>
        <taxon>Onchocercidae</taxon>
        <taxon>Brugia</taxon>
    </lineage>
</organism>
<dbReference type="FunFam" id="2.60.40.10:FF:000020">
    <property type="entry name" value="Fibroblast growth factor receptor"/>
    <property type="match status" value="1"/>
</dbReference>
<dbReference type="GeneID" id="6101175"/>
<dbReference type="SMART" id="SM00408">
    <property type="entry name" value="IGc2"/>
    <property type="match status" value="3"/>
</dbReference>
<dbReference type="SMART" id="SM00409">
    <property type="entry name" value="IG"/>
    <property type="match status" value="3"/>
</dbReference>
<evidence type="ECO:0000256" key="3">
    <source>
        <dbReference type="ARBA" id="ARBA00022553"/>
    </source>
</evidence>
<feature type="domain" description="Ig-like" evidence="19">
    <location>
        <begin position="337"/>
        <end position="449"/>
    </location>
</feature>
<dbReference type="WBParaSite" id="Bm7217.1">
    <property type="protein sequence ID" value="Bm7217.1"/>
    <property type="gene ID" value="WBGene00227478"/>
</dbReference>
<keyword evidence="9" id="KW-0418">Kinase</keyword>
<evidence type="ECO:0000313" key="21">
    <source>
        <dbReference type="Proteomes" id="UP000006672"/>
    </source>
</evidence>
<protein>
    <recommendedName>
        <fullName evidence="2">receptor protein-tyrosine kinase</fullName>
        <ecNumber evidence="2">2.7.10.1</ecNumber>
    </recommendedName>
</protein>
<dbReference type="SUPFAM" id="SSF48726">
    <property type="entry name" value="Immunoglobulin"/>
    <property type="match status" value="3"/>
</dbReference>
<feature type="transmembrane region" description="Helical" evidence="18">
    <location>
        <begin position="59"/>
        <end position="76"/>
    </location>
</feature>
<reference evidence="20" key="2">
    <citation type="submission" date="2019-04" db="EMBL/GenBank/DDBJ databases">
        <authorList>
            <person name="Howe K."/>
            <person name="Paulini M."/>
            <person name="Williams G."/>
        </authorList>
    </citation>
    <scope>NUCLEOTIDE SEQUENCE [LARGE SCALE GENOMIC DNA]</scope>
    <source>
        <strain evidence="20">FR3</strain>
    </source>
</reference>
<keyword evidence="5 18" id="KW-0812">Transmembrane</keyword>
<keyword evidence="15" id="KW-0675">Receptor</keyword>
<name>A0A4E9EW98_BRUMA</name>
<dbReference type="AlphaFoldDB" id="A0A4E9EW98"/>
<keyword evidence="21" id="KW-1185">Reference proteome</keyword>
<evidence type="ECO:0000256" key="14">
    <source>
        <dbReference type="ARBA" id="ARBA00023157"/>
    </source>
</evidence>
<dbReference type="GO" id="GO:0004714">
    <property type="term" value="F:transmembrane receptor protein tyrosine kinase activity"/>
    <property type="evidence" value="ECO:0007669"/>
    <property type="project" value="UniProtKB-EC"/>
</dbReference>
<keyword evidence="13" id="KW-0829">Tyrosine-protein kinase</keyword>
<dbReference type="InterPro" id="IPR003599">
    <property type="entry name" value="Ig_sub"/>
</dbReference>
<evidence type="ECO:0000256" key="11">
    <source>
        <dbReference type="ARBA" id="ARBA00022989"/>
    </source>
</evidence>
<dbReference type="CTD" id="6101175"/>
<dbReference type="EMBL" id="CAAKNF010000196">
    <property type="protein sequence ID" value="VIO87882.1"/>
    <property type="molecule type" value="Genomic_DNA"/>
</dbReference>
<evidence type="ECO:0000256" key="8">
    <source>
        <dbReference type="ARBA" id="ARBA00022741"/>
    </source>
</evidence>
<keyword evidence="10" id="KW-0067">ATP-binding</keyword>
<evidence type="ECO:0000256" key="2">
    <source>
        <dbReference type="ARBA" id="ARBA00011902"/>
    </source>
</evidence>
<dbReference type="Gene3D" id="2.60.40.10">
    <property type="entry name" value="Immunoglobulins"/>
    <property type="match status" value="3"/>
</dbReference>
<dbReference type="KEGG" id="bmy:BM_BM7217"/>
<dbReference type="InterPro" id="IPR003598">
    <property type="entry name" value="Ig_sub2"/>
</dbReference>
<dbReference type="InterPro" id="IPR013098">
    <property type="entry name" value="Ig_I-set"/>
</dbReference>
<dbReference type="GO" id="GO:0016020">
    <property type="term" value="C:membrane"/>
    <property type="evidence" value="ECO:0007669"/>
    <property type="project" value="UniProtKB-SubCell"/>
</dbReference>
<dbReference type="InterPro" id="IPR007110">
    <property type="entry name" value="Ig-like_dom"/>
</dbReference>
<keyword evidence="7" id="KW-0677">Repeat</keyword>
<keyword evidence="17" id="KW-0393">Immunoglobulin domain</keyword>
<evidence type="ECO:0000256" key="13">
    <source>
        <dbReference type="ARBA" id="ARBA00023137"/>
    </source>
</evidence>
<evidence type="ECO:0000256" key="16">
    <source>
        <dbReference type="ARBA" id="ARBA00023180"/>
    </source>
</evidence>
<sequence>MKYCLSSIIAATIATTTITTTTTATATAATTIATATIAATAATITATIYVVASSHASSFSSFFIALPLITTLLLIVPEQTHSAAAAVAAAAAAAAAAVTEHRSPPDLSIPSQTEFRVPVGTKQFRLICPVKEKNDDLLMIQWKKNDEPIGFDFNNHFKLARSDRELKIRNPQLSDGGIYQCQVVNGFGHRELNFTVTFYDPAVENEENTDSTLTLTTNASPPVWKNETEIRNWMINPIRITIGGALLLKCPAKGNPLPYITWLRDGKALEREITYHHSSAILYLSDVQPSEGGKYVCKLENEHGSIEASFHVYVENFFEGLDGESWSIDQTNAQLYPVIDEPFNNTVRVGRTAQFQCKVKNQQQPLIKWLKRIEDPNVIRQTNANATLIHANNMHLLLLEKPETSAELSDGVSLNRLIIPNVRYEHSGTYLCVVTNAHGDIAYRSAYLHVIARSDHGVLSNLYFYGGLLVLIIVFTLITYAIHFLRKNQAAKNSQSAQGITSTRYSFSLRPPPPNLPPPKAPALPSERQLLMPNNQLGDRYMINSTATTYYPQCASLDKKLQKIIESGTRPTPIRRTNGGETKYQLKDDYVSSSKWMHIKGDNTDVEINQNLLKNRSTHCYNPVSVAYGQTDNLDRQQQEKFFLTTGNIQKR</sequence>
<reference evidence="22" key="3">
    <citation type="submission" date="2022-04" db="UniProtKB">
        <authorList>
            <consortium name="WormBaseParasite"/>
        </authorList>
    </citation>
    <scope>IDENTIFICATION</scope>
</reference>
<evidence type="ECO:0000256" key="6">
    <source>
        <dbReference type="ARBA" id="ARBA00022729"/>
    </source>
</evidence>
<keyword evidence="12 18" id="KW-0472">Membrane</keyword>
<dbReference type="InterPro" id="IPR052615">
    <property type="entry name" value="FGFRL"/>
</dbReference>
<dbReference type="PROSITE" id="PS50835">
    <property type="entry name" value="IG_LIKE"/>
    <property type="match status" value="3"/>
</dbReference>
<evidence type="ECO:0000259" key="19">
    <source>
        <dbReference type="PROSITE" id="PS50835"/>
    </source>
</evidence>
<dbReference type="GO" id="GO:0005524">
    <property type="term" value="F:ATP binding"/>
    <property type="evidence" value="ECO:0007669"/>
    <property type="project" value="UniProtKB-KW"/>
</dbReference>
<accession>A0A4E9EW98</accession>
<dbReference type="CDD" id="cd00096">
    <property type="entry name" value="Ig"/>
    <property type="match status" value="1"/>
</dbReference>
<keyword evidence="6" id="KW-0732">Signal</keyword>
<evidence type="ECO:0000256" key="18">
    <source>
        <dbReference type="SAM" id="Phobius"/>
    </source>
</evidence>
<evidence type="ECO:0000313" key="20">
    <source>
        <dbReference type="EMBL" id="VIO87882.1"/>
    </source>
</evidence>
<gene>
    <name evidence="20" type="primary">Bma-igcm-4</name>
    <name evidence="22" type="synonym">Bm1_31415</name>
    <name evidence="20" type="ORF">BM_BM7217</name>
</gene>
<dbReference type="Pfam" id="PF07679">
    <property type="entry name" value="I-set"/>
    <property type="match status" value="2"/>
</dbReference>
<evidence type="ECO:0000256" key="7">
    <source>
        <dbReference type="ARBA" id="ARBA00022737"/>
    </source>
</evidence>
<dbReference type="Proteomes" id="UP000006672">
    <property type="component" value="Unassembled WGS sequence"/>
</dbReference>
<comment type="subcellular location">
    <subcellularLocation>
        <location evidence="1">Membrane</location>
        <topology evidence="1">Single-pass membrane protein</topology>
    </subcellularLocation>
</comment>
<keyword evidence="4" id="KW-0808">Transferase</keyword>
<dbReference type="Pfam" id="PF13927">
    <property type="entry name" value="Ig_3"/>
    <property type="match status" value="1"/>
</dbReference>
<dbReference type="InterPro" id="IPR013783">
    <property type="entry name" value="Ig-like_fold"/>
</dbReference>
<accession>A0A8L7THD1</accession>
<evidence type="ECO:0000256" key="17">
    <source>
        <dbReference type="ARBA" id="ARBA00023319"/>
    </source>
</evidence>
<evidence type="ECO:0000256" key="1">
    <source>
        <dbReference type="ARBA" id="ARBA00004167"/>
    </source>
</evidence>
<dbReference type="PANTHER" id="PTHR19890:SF10">
    <property type="entry name" value="FIBROBLAST GROWTH FACTOR RECEPTOR-LIKE 1"/>
    <property type="match status" value="1"/>
</dbReference>
<dbReference type="OrthoDB" id="6244905at2759"/>
<evidence type="ECO:0000256" key="12">
    <source>
        <dbReference type="ARBA" id="ARBA00023136"/>
    </source>
</evidence>
<evidence type="ECO:0000313" key="22">
    <source>
        <dbReference type="WBParaSite" id="Bm7217.1"/>
    </source>
</evidence>
<keyword evidence="14" id="KW-1015">Disulfide bond</keyword>